<organism evidence="7 8">
    <name type="scientific">Aminipila butyrica</name>
    <dbReference type="NCBI Taxonomy" id="433296"/>
    <lineage>
        <taxon>Bacteria</taxon>
        <taxon>Bacillati</taxon>
        <taxon>Bacillota</taxon>
        <taxon>Clostridia</taxon>
        <taxon>Peptostreptococcales</taxon>
        <taxon>Anaerovoracaceae</taxon>
        <taxon>Aminipila</taxon>
    </lineage>
</organism>
<accession>A0A858BTY9</accession>
<dbReference type="PANTHER" id="PTHR47036">
    <property type="entry name" value="COBALT-FACTOR III C(17)-METHYLTRANSFERASE-RELATED"/>
    <property type="match status" value="1"/>
</dbReference>
<dbReference type="RefSeq" id="WP_163066734.1">
    <property type="nucleotide sequence ID" value="NZ_CP048649.1"/>
</dbReference>
<name>A0A858BTY9_9FIRM</name>
<sequence length="252" mass="27561">MKKIFVVGLGPGELSQTTGRALDALRESQVIAGYTVYVDLIKDQFADKELISTAMKKEADRCNLAVDQAVLGKTVSMVCSGDAGVYGMAGLMYEILHARDLEQDIEIEVIPGITAACSGAAVLGAPLIHDFTVISLSDLLTPWELIEKRLECAAVGDFAICLYNPSSVKRHDYLQKACDILLKHRAAENVAGYVQNIGREGEVGVVMDLKTLRDTKVDMFTTVFIGNSQTKNFHGKMVTPRGYREVQEKVDE</sequence>
<proteinExistence type="predicted"/>
<dbReference type="GO" id="GO:0030789">
    <property type="term" value="F:precorrin-3B C17-methyltransferase activity"/>
    <property type="evidence" value="ECO:0007669"/>
    <property type="project" value="UniProtKB-EC"/>
</dbReference>
<dbReference type="GO" id="GO:0032259">
    <property type="term" value="P:methylation"/>
    <property type="evidence" value="ECO:0007669"/>
    <property type="project" value="UniProtKB-KW"/>
</dbReference>
<dbReference type="SUPFAM" id="SSF53790">
    <property type="entry name" value="Tetrapyrrole methylase"/>
    <property type="match status" value="1"/>
</dbReference>
<protein>
    <submittedName>
        <fullName evidence="7">Precorrin-3B C(17)-methyltransferase</fullName>
        <ecNumber evidence="7">2.1.1.131</ecNumber>
    </submittedName>
</protein>
<dbReference type="InterPro" id="IPR035996">
    <property type="entry name" value="4pyrrol_Methylase_sf"/>
</dbReference>
<dbReference type="InterPro" id="IPR014776">
    <property type="entry name" value="4pyrrole_Mease_sub2"/>
</dbReference>
<dbReference type="AlphaFoldDB" id="A0A858BTY9"/>
<evidence type="ECO:0000256" key="5">
    <source>
        <dbReference type="ARBA" id="ARBA00022691"/>
    </source>
</evidence>
<evidence type="ECO:0000256" key="2">
    <source>
        <dbReference type="ARBA" id="ARBA00022573"/>
    </source>
</evidence>
<evidence type="ECO:0000256" key="3">
    <source>
        <dbReference type="ARBA" id="ARBA00022603"/>
    </source>
</evidence>
<gene>
    <name evidence="7" type="primary">cobJ</name>
    <name evidence="7" type="ORF">Ami103574_09195</name>
</gene>
<dbReference type="UniPathway" id="UPA00148"/>
<dbReference type="Pfam" id="PF00590">
    <property type="entry name" value="TP_methylase"/>
    <property type="match status" value="1"/>
</dbReference>
<dbReference type="Proteomes" id="UP000466848">
    <property type="component" value="Chromosome"/>
</dbReference>
<dbReference type="InterPro" id="IPR014777">
    <property type="entry name" value="4pyrrole_Mease_sub1"/>
</dbReference>
<evidence type="ECO:0000313" key="7">
    <source>
        <dbReference type="EMBL" id="QIB69491.1"/>
    </source>
</evidence>
<evidence type="ECO:0000259" key="6">
    <source>
        <dbReference type="Pfam" id="PF00590"/>
    </source>
</evidence>
<dbReference type="KEGG" id="abut:Ami103574_09195"/>
<comment type="pathway">
    <text evidence="1">Cofactor biosynthesis; adenosylcobalamin biosynthesis.</text>
</comment>
<keyword evidence="5" id="KW-0949">S-adenosyl-L-methionine</keyword>
<keyword evidence="3 7" id="KW-0489">Methyltransferase</keyword>
<evidence type="ECO:0000256" key="1">
    <source>
        <dbReference type="ARBA" id="ARBA00004953"/>
    </source>
</evidence>
<evidence type="ECO:0000256" key="4">
    <source>
        <dbReference type="ARBA" id="ARBA00022679"/>
    </source>
</evidence>
<dbReference type="InterPro" id="IPR000878">
    <property type="entry name" value="4pyrrol_Mease"/>
</dbReference>
<evidence type="ECO:0000313" key="8">
    <source>
        <dbReference type="Proteomes" id="UP000466848"/>
    </source>
</evidence>
<keyword evidence="2" id="KW-0169">Cobalamin biosynthesis</keyword>
<reference evidence="7 8" key="1">
    <citation type="submission" date="2020-02" db="EMBL/GenBank/DDBJ databases">
        <authorList>
            <person name="Kim Y.B."/>
            <person name="Roh S.W."/>
        </authorList>
    </citation>
    <scope>NUCLEOTIDE SEQUENCE [LARGE SCALE GENOMIC DNA]</scope>
    <source>
        <strain evidence="7 8">DSM 103574</strain>
    </source>
</reference>
<dbReference type="CDD" id="cd11646">
    <property type="entry name" value="Precorrin_3B_C17_MT"/>
    <property type="match status" value="1"/>
</dbReference>
<dbReference type="EC" id="2.1.1.131" evidence="7"/>
<dbReference type="NCBIfam" id="TIGR01466">
    <property type="entry name" value="cobJ_cbiH"/>
    <property type="match status" value="1"/>
</dbReference>
<keyword evidence="8" id="KW-1185">Reference proteome</keyword>
<dbReference type="GO" id="GO:0009236">
    <property type="term" value="P:cobalamin biosynthetic process"/>
    <property type="evidence" value="ECO:0007669"/>
    <property type="project" value="UniProtKB-UniPathway"/>
</dbReference>
<feature type="domain" description="Tetrapyrrole methylase" evidence="6">
    <location>
        <begin position="3"/>
        <end position="212"/>
    </location>
</feature>
<dbReference type="Gene3D" id="3.30.950.10">
    <property type="entry name" value="Methyltransferase, Cobalt-precorrin-4 Transmethylase, Domain 2"/>
    <property type="match status" value="1"/>
</dbReference>
<dbReference type="InterPro" id="IPR051810">
    <property type="entry name" value="Precorrin_MeTrfase"/>
</dbReference>
<dbReference type="PANTHER" id="PTHR47036:SF1">
    <property type="entry name" value="COBALT-FACTOR III C(17)-METHYLTRANSFERASE-RELATED"/>
    <property type="match status" value="1"/>
</dbReference>
<dbReference type="InterPro" id="IPR006363">
    <property type="entry name" value="Cbl_synth_CobJ/CibH_dom"/>
</dbReference>
<dbReference type="EMBL" id="CP048649">
    <property type="protein sequence ID" value="QIB69491.1"/>
    <property type="molecule type" value="Genomic_DNA"/>
</dbReference>
<dbReference type="Gene3D" id="3.40.1010.10">
    <property type="entry name" value="Cobalt-precorrin-4 Transmethylase, Domain 1"/>
    <property type="match status" value="1"/>
</dbReference>
<keyword evidence="4 7" id="KW-0808">Transferase</keyword>